<feature type="domain" description="Peptide chain release factor" evidence="7">
    <location>
        <begin position="92"/>
        <end position="205"/>
    </location>
</feature>
<dbReference type="InterPro" id="IPR000352">
    <property type="entry name" value="Pep_chain_release_fac_I"/>
</dbReference>
<protein>
    <recommendedName>
        <fullName evidence="4 5">Peptide chain release factor 2</fullName>
        <shortName evidence="4">RF-2</shortName>
    </recommendedName>
</protein>
<dbReference type="NCBIfam" id="TIGR00020">
    <property type="entry name" value="prfB"/>
    <property type="match status" value="1"/>
</dbReference>
<keyword evidence="4" id="KW-0963">Cytoplasm</keyword>
<gene>
    <name evidence="4" type="primary">prfB</name>
    <name evidence="8" type="ORF">COU35_02135</name>
</gene>
<dbReference type="Gene3D" id="3.30.160.20">
    <property type="match status" value="1"/>
</dbReference>
<evidence type="ECO:0000256" key="4">
    <source>
        <dbReference type="HAMAP-Rule" id="MF_00094"/>
    </source>
</evidence>
<keyword evidence="2 4" id="KW-0488">Methylation</keyword>
<feature type="coiled-coil region" evidence="6">
    <location>
        <begin position="291"/>
        <end position="328"/>
    </location>
</feature>
<dbReference type="PANTHER" id="PTHR43116:SF3">
    <property type="entry name" value="CLASS I PEPTIDE CHAIN RELEASE FACTOR"/>
    <property type="match status" value="1"/>
</dbReference>
<organism evidence="8 9">
    <name type="scientific">Candidatus Magasanikbacteria bacterium CG10_big_fil_rev_8_21_14_0_10_47_10</name>
    <dbReference type="NCBI Taxonomy" id="1974652"/>
    <lineage>
        <taxon>Bacteria</taxon>
        <taxon>Candidatus Magasanikiibacteriota</taxon>
    </lineage>
</organism>
<evidence type="ECO:0000256" key="5">
    <source>
        <dbReference type="NCBIfam" id="TIGR00020"/>
    </source>
</evidence>
<proteinExistence type="inferred from homology"/>
<dbReference type="SMART" id="SM00937">
    <property type="entry name" value="PCRF"/>
    <property type="match status" value="1"/>
</dbReference>
<dbReference type="GO" id="GO:0005737">
    <property type="term" value="C:cytoplasm"/>
    <property type="evidence" value="ECO:0007669"/>
    <property type="project" value="UniProtKB-SubCell"/>
</dbReference>
<dbReference type="FunFam" id="3.30.160.20:FF:000004">
    <property type="entry name" value="Peptide chain release factor 1"/>
    <property type="match status" value="1"/>
</dbReference>
<dbReference type="EMBL" id="PFCB01000019">
    <property type="protein sequence ID" value="PIR74505.1"/>
    <property type="molecule type" value="Genomic_DNA"/>
</dbReference>
<feature type="modified residue" description="N5-methylglutamine" evidence="4">
    <location>
        <position position="262"/>
    </location>
</feature>
<dbReference type="HAMAP" id="MF_00094">
    <property type="entry name" value="Rel_fac_2"/>
    <property type="match status" value="1"/>
</dbReference>
<keyword evidence="3 4" id="KW-0648">Protein biosynthesis</keyword>
<comment type="caution">
    <text evidence="8">The sequence shown here is derived from an EMBL/GenBank/DDBJ whole genome shotgun (WGS) entry which is preliminary data.</text>
</comment>
<name>A0A2H0TQT0_9BACT</name>
<dbReference type="Gene3D" id="3.30.70.1660">
    <property type="match status" value="1"/>
</dbReference>
<dbReference type="PANTHER" id="PTHR43116">
    <property type="entry name" value="PEPTIDE CHAIN RELEASE FACTOR 2"/>
    <property type="match status" value="1"/>
</dbReference>
<dbReference type="AlphaFoldDB" id="A0A2H0TQT0"/>
<dbReference type="Pfam" id="PF03462">
    <property type="entry name" value="PCRF"/>
    <property type="match status" value="1"/>
</dbReference>
<dbReference type="SUPFAM" id="SSF75620">
    <property type="entry name" value="Release factor"/>
    <property type="match status" value="1"/>
</dbReference>
<keyword evidence="6" id="KW-0175">Coiled coil</keyword>
<evidence type="ECO:0000259" key="7">
    <source>
        <dbReference type="SMART" id="SM00937"/>
    </source>
</evidence>
<accession>A0A2H0TQT0</accession>
<dbReference type="Proteomes" id="UP000230154">
    <property type="component" value="Unassembled WGS sequence"/>
</dbReference>
<evidence type="ECO:0000313" key="9">
    <source>
        <dbReference type="Proteomes" id="UP000230154"/>
    </source>
</evidence>
<evidence type="ECO:0000256" key="6">
    <source>
        <dbReference type="SAM" id="Coils"/>
    </source>
</evidence>
<dbReference type="InterPro" id="IPR005139">
    <property type="entry name" value="PCRF"/>
</dbReference>
<dbReference type="Pfam" id="PF00472">
    <property type="entry name" value="RF-1"/>
    <property type="match status" value="1"/>
</dbReference>
<comment type="similarity">
    <text evidence="1 4">Belongs to the prokaryotic/mitochondrial release factor family.</text>
</comment>
<dbReference type="GO" id="GO:0016149">
    <property type="term" value="F:translation release factor activity, codon specific"/>
    <property type="evidence" value="ECO:0007669"/>
    <property type="project" value="UniProtKB-UniRule"/>
</dbReference>
<dbReference type="InterPro" id="IPR045853">
    <property type="entry name" value="Pep_chain_release_fac_I_sf"/>
</dbReference>
<evidence type="ECO:0000256" key="1">
    <source>
        <dbReference type="ARBA" id="ARBA00010835"/>
    </source>
</evidence>
<evidence type="ECO:0000256" key="3">
    <source>
        <dbReference type="ARBA" id="ARBA00022917"/>
    </source>
</evidence>
<evidence type="ECO:0000256" key="2">
    <source>
        <dbReference type="ARBA" id="ARBA00022481"/>
    </source>
</evidence>
<comment type="subcellular location">
    <subcellularLocation>
        <location evidence="4">Cytoplasm</location>
    </subcellularLocation>
</comment>
<dbReference type="InterPro" id="IPR004374">
    <property type="entry name" value="PrfB"/>
</dbReference>
<reference evidence="9" key="1">
    <citation type="submission" date="2017-09" db="EMBL/GenBank/DDBJ databases">
        <title>Depth-based differentiation of microbial function through sediment-hosted aquifers and enrichment of novel symbionts in the deep terrestrial subsurface.</title>
        <authorList>
            <person name="Probst A.J."/>
            <person name="Ladd B."/>
            <person name="Jarett J.K."/>
            <person name="Geller-Mcgrath D.E."/>
            <person name="Sieber C.M.K."/>
            <person name="Emerson J.B."/>
            <person name="Anantharaman K."/>
            <person name="Thomas B.C."/>
            <person name="Malmstrom R."/>
            <person name="Stieglmeier M."/>
            <person name="Klingl A."/>
            <person name="Woyke T."/>
            <person name="Ryan C.M."/>
            <person name="Banfield J.F."/>
        </authorList>
    </citation>
    <scope>NUCLEOTIDE SEQUENCE [LARGE SCALE GENOMIC DNA]</scope>
</reference>
<sequence length="380" mass="43426">MKCKARYNQSNMDMHDLVKALEDVNAKLAEIGQILDIQKKKERISELEGYTANPDFWKDQEKATLLSKELSDLQEEATGWEGFAVQAKDLLEMAKMDETDKDVNFREDIEKQYEDILEKIKKLEFVSLFDGKHDGNNAIVSFHAGAGGTEAQDWAQMLLRMILRFAEKKSWKTTILDESKGNEAGIKSATIRVEGRYAFGYLKSEHGTHRLVRISPFDAESMRHTSFANIEVIPEIELAADVEIDPKDLRIDTFMSSGKGGQSVNTTYSAVRIVHLPTGITVQCQNERSQLQNKETALKILMSKLQTVKEEEEEKERLKLRGEHKAAEWGNQIRSYVLHPYKMVKDIRTKYESSDPDRVLDGDIDECIEAYLKWKKGGKL</sequence>
<evidence type="ECO:0000313" key="8">
    <source>
        <dbReference type="EMBL" id="PIR74505.1"/>
    </source>
</evidence>
<dbReference type="Gene3D" id="1.20.58.410">
    <property type="entry name" value="Release factor"/>
    <property type="match status" value="1"/>
</dbReference>
<comment type="PTM">
    <text evidence="4">Methylated by PrmC. Methylation increases the termination efficiency of RF2.</text>
</comment>
<comment type="function">
    <text evidence="4">Peptide chain release factor 2 directs the termination of translation in response to the peptide chain termination codons UGA and UAA.</text>
</comment>